<proteinExistence type="predicted"/>
<organism evidence="1 2">
    <name type="scientific">Kibdelosporangium banguiense</name>
    <dbReference type="NCBI Taxonomy" id="1365924"/>
    <lineage>
        <taxon>Bacteria</taxon>
        <taxon>Bacillati</taxon>
        <taxon>Actinomycetota</taxon>
        <taxon>Actinomycetes</taxon>
        <taxon>Pseudonocardiales</taxon>
        <taxon>Pseudonocardiaceae</taxon>
        <taxon>Kibdelosporangium</taxon>
    </lineage>
</organism>
<dbReference type="EMBL" id="JAGINW010000001">
    <property type="protein sequence ID" value="MBP2322736.1"/>
    <property type="molecule type" value="Genomic_DNA"/>
</dbReference>
<reference evidence="1 2" key="1">
    <citation type="submission" date="2021-03" db="EMBL/GenBank/DDBJ databases">
        <title>Sequencing the genomes of 1000 actinobacteria strains.</title>
        <authorList>
            <person name="Klenk H.-P."/>
        </authorList>
    </citation>
    <scope>NUCLEOTIDE SEQUENCE [LARGE SCALE GENOMIC DNA]</scope>
    <source>
        <strain evidence="1 2">DSM 46670</strain>
    </source>
</reference>
<dbReference type="RefSeq" id="WP_209638397.1">
    <property type="nucleotide sequence ID" value="NZ_JAGINW010000001.1"/>
</dbReference>
<dbReference type="Proteomes" id="UP001519332">
    <property type="component" value="Unassembled WGS sequence"/>
</dbReference>
<evidence type="ECO:0000313" key="1">
    <source>
        <dbReference type="EMBL" id="MBP2322736.1"/>
    </source>
</evidence>
<comment type="caution">
    <text evidence="1">The sequence shown here is derived from an EMBL/GenBank/DDBJ whole genome shotgun (WGS) entry which is preliminary data.</text>
</comment>
<sequence>MTLGFDEWEPEQIAELIAGTLAVGGARHGNTLIVPGLEFRIEVGPVRWHDEGFVEVPIGIGDPAWGGYAWDRTIGVSESGTHPVGEAVIAWTHYVLPPFIAMRMPEHPLAALVHKYETPGAEILAAPVLTRNFTGLPEGFAAMVGANPPTVAVAGMLAAEGDLPERPIWLYTTCSRVAGVDAHEVTLNNVHVTEHFPGFAEDLDWGDGSGTVKSWAVLHRVPE</sequence>
<name>A0ABS4TFY3_9PSEU</name>
<keyword evidence="2" id="KW-1185">Reference proteome</keyword>
<gene>
    <name evidence="1" type="ORF">JOF56_003121</name>
</gene>
<evidence type="ECO:0000313" key="2">
    <source>
        <dbReference type="Proteomes" id="UP001519332"/>
    </source>
</evidence>
<accession>A0ABS4TFY3</accession>
<protein>
    <submittedName>
        <fullName evidence="1">Uncharacterized protein</fullName>
    </submittedName>
</protein>